<feature type="compositionally biased region" description="Polar residues" evidence="1">
    <location>
        <begin position="119"/>
        <end position="162"/>
    </location>
</feature>
<feature type="region of interest" description="Disordered" evidence="1">
    <location>
        <begin position="1"/>
        <end position="24"/>
    </location>
</feature>
<evidence type="ECO:0000313" key="3">
    <source>
        <dbReference type="Proteomes" id="UP000324222"/>
    </source>
</evidence>
<keyword evidence="3" id="KW-1185">Reference proteome</keyword>
<dbReference type="AlphaFoldDB" id="A0A5B7ITJ3"/>
<dbReference type="Proteomes" id="UP000324222">
    <property type="component" value="Unassembled WGS sequence"/>
</dbReference>
<gene>
    <name evidence="2" type="ORF">E2C01_080237</name>
</gene>
<organism evidence="2 3">
    <name type="scientific">Portunus trituberculatus</name>
    <name type="common">Swimming crab</name>
    <name type="synonym">Neptunus trituberculatus</name>
    <dbReference type="NCBI Taxonomy" id="210409"/>
    <lineage>
        <taxon>Eukaryota</taxon>
        <taxon>Metazoa</taxon>
        <taxon>Ecdysozoa</taxon>
        <taxon>Arthropoda</taxon>
        <taxon>Crustacea</taxon>
        <taxon>Multicrustacea</taxon>
        <taxon>Malacostraca</taxon>
        <taxon>Eumalacostraca</taxon>
        <taxon>Eucarida</taxon>
        <taxon>Decapoda</taxon>
        <taxon>Pleocyemata</taxon>
        <taxon>Brachyura</taxon>
        <taxon>Eubrachyura</taxon>
        <taxon>Portunoidea</taxon>
        <taxon>Portunidae</taxon>
        <taxon>Portuninae</taxon>
        <taxon>Portunus</taxon>
    </lineage>
</organism>
<evidence type="ECO:0000256" key="1">
    <source>
        <dbReference type="SAM" id="MobiDB-lite"/>
    </source>
</evidence>
<accession>A0A5B7ITJ3</accession>
<protein>
    <submittedName>
        <fullName evidence="2">Uncharacterized protein</fullName>
    </submittedName>
</protein>
<proteinExistence type="predicted"/>
<name>A0A5B7ITJ3_PORTR</name>
<comment type="caution">
    <text evidence="2">The sequence shown here is derived from an EMBL/GenBank/DDBJ whole genome shotgun (WGS) entry which is preliminary data.</text>
</comment>
<evidence type="ECO:0000313" key="2">
    <source>
        <dbReference type="EMBL" id="MPC85459.1"/>
    </source>
</evidence>
<sequence length="176" mass="19072">MNKIGDGRGGGGGGGGGGGEGGEKEITEGQEVRREGVLSHGGQVTHDSHVTALTPSPHHPITSFLTIHPTVPHLSLYATTTSAVHLRNSPSILPELLLQHHHHHHHSITTTTPRKHYHSSTTTATKATPVQPPQYHNTTNTTPPYQHHSTMTPRVNTTSTPQHHYDRYSCTSVRKT</sequence>
<reference evidence="2 3" key="1">
    <citation type="submission" date="2019-05" db="EMBL/GenBank/DDBJ databases">
        <title>Another draft genome of Portunus trituberculatus and its Hox gene families provides insights of decapod evolution.</title>
        <authorList>
            <person name="Jeong J.-H."/>
            <person name="Song I."/>
            <person name="Kim S."/>
            <person name="Choi T."/>
            <person name="Kim D."/>
            <person name="Ryu S."/>
            <person name="Kim W."/>
        </authorList>
    </citation>
    <scope>NUCLEOTIDE SEQUENCE [LARGE SCALE GENOMIC DNA]</scope>
    <source>
        <tissue evidence="2">Muscle</tissue>
    </source>
</reference>
<feature type="compositionally biased region" description="Gly residues" evidence="1">
    <location>
        <begin position="7"/>
        <end position="20"/>
    </location>
</feature>
<feature type="region of interest" description="Disordered" evidence="1">
    <location>
        <begin position="103"/>
        <end position="176"/>
    </location>
</feature>
<feature type="compositionally biased region" description="Basic residues" evidence="1">
    <location>
        <begin position="103"/>
        <end position="118"/>
    </location>
</feature>
<dbReference type="EMBL" id="VSRR010068529">
    <property type="protein sequence ID" value="MPC85459.1"/>
    <property type="molecule type" value="Genomic_DNA"/>
</dbReference>